<dbReference type="PROSITE" id="PS01127">
    <property type="entry name" value="EF_TS_2"/>
    <property type="match status" value="1"/>
</dbReference>
<keyword evidence="3 6" id="KW-0251">Elongation factor</keyword>
<dbReference type="FunFam" id="1.10.8.10:FF:000001">
    <property type="entry name" value="Elongation factor Ts"/>
    <property type="match status" value="1"/>
</dbReference>
<evidence type="ECO:0000313" key="10">
    <source>
        <dbReference type="EMBL" id="KRM55694.1"/>
    </source>
</evidence>
<comment type="function">
    <text evidence="5 6 7">Associates with the EF-Tu.GDP complex and induces the exchange of GDP to GTP. It remains bound to the aminoacyl-tRNA.EF-Tu.GTP complex up to the GTP hydrolysis stage on the ribosome.</text>
</comment>
<feature type="domain" description="Translation elongation factor EFTs/EF1B dimerisation" evidence="9">
    <location>
        <begin position="71"/>
        <end position="273"/>
    </location>
</feature>
<evidence type="ECO:0000256" key="5">
    <source>
        <dbReference type="ARBA" id="ARBA00025453"/>
    </source>
</evidence>
<evidence type="ECO:0000313" key="11">
    <source>
        <dbReference type="Proteomes" id="UP000051679"/>
    </source>
</evidence>
<evidence type="ECO:0000256" key="7">
    <source>
        <dbReference type="RuleBase" id="RU000642"/>
    </source>
</evidence>
<dbReference type="PROSITE" id="PS01126">
    <property type="entry name" value="EF_TS_1"/>
    <property type="match status" value="1"/>
</dbReference>
<dbReference type="AlphaFoldDB" id="A0A0R1ZL31"/>
<dbReference type="PANTHER" id="PTHR11741:SF0">
    <property type="entry name" value="ELONGATION FACTOR TS, MITOCHONDRIAL"/>
    <property type="match status" value="1"/>
</dbReference>
<dbReference type="Gene3D" id="3.30.479.20">
    <property type="entry name" value="Elongation factor Ts, dimerisation domain"/>
    <property type="match status" value="2"/>
</dbReference>
<dbReference type="PATRIC" id="fig|1291052.5.peg.1084"/>
<evidence type="ECO:0000256" key="3">
    <source>
        <dbReference type="ARBA" id="ARBA00022768"/>
    </source>
</evidence>
<evidence type="ECO:0000256" key="1">
    <source>
        <dbReference type="ARBA" id="ARBA00005532"/>
    </source>
</evidence>
<keyword evidence="11" id="KW-1185">Reference proteome</keyword>
<comment type="similarity">
    <text evidence="1 6 7">Belongs to the EF-Ts family.</text>
</comment>
<keyword evidence="6" id="KW-0963">Cytoplasm</keyword>
<organism evidence="10 11">
    <name type="scientific">Lacticaseibacillus sharpeae JCM 1186 = DSM 20505</name>
    <dbReference type="NCBI Taxonomy" id="1291052"/>
    <lineage>
        <taxon>Bacteria</taxon>
        <taxon>Bacillati</taxon>
        <taxon>Bacillota</taxon>
        <taxon>Bacilli</taxon>
        <taxon>Lactobacillales</taxon>
        <taxon>Lactobacillaceae</taxon>
        <taxon>Lacticaseibacillus</taxon>
    </lineage>
</organism>
<dbReference type="Proteomes" id="UP000051679">
    <property type="component" value="Unassembled WGS sequence"/>
</dbReference>
<dbReference type="InterPro" id="IPR009060">
    <property type="entry name" value="UBA-like_sf"/>
</dbReference>
<keyword evidence="4 6" id="KW-0648">Protein biosynthesis</keyword>
<dbReference type="OrthoDB" id="9808348at2"/>
<dbReference type="STRING" id="1291052.FC18_GL001067"/>
<evidence type="ECO:0000256" key="6">
    <source>
        <dbReference type="HAMAP-Rule" id="MF_00050"/>
    </source>
</evidence>
<dbReference type="RefSeq" id="WP_054678195.1">
    <property type="nucleotide sequence ID" value="NZ_AYYO01000014.1"/>
</dbReference>
<feature type="region of interest" description="Involved in Mg(2+) ion dislocation from EF-Tu" evidence="6">
    <location>
        <begin position="80"/>
        <end position="83"/>
    </location>
</feature>
<dbReference type="SUPFAM" id="SSF46934">
    <property type="entry name" value="UBA-like"/>
    <property type="match status" value="1"/>
</dbReference>
<dbReference type="PANTHER" id="PTHR11741">
    <property type="entry name" value="ELONGATION FACTOR TS"/>
    <property type="match status" value="1"/>
</dbReference>
<name>A0A0R1ZL31_9LACO</name>
<evidence type="ECO:0000256" key="2">
    <source>
        <dbReference type="ARBA" id="ARBA00016956"/>
    </source>
</evidence>
<dbReference type="GO" id="GO:0003746">
    <property type="term" value="F:translation elongation factor activity"/>
    <property type="evidence" value="ECO:0007669"/>
    <property type="project" value="UniProtKB-UniRule"/>
</dbReference>
<sequence>MATITAKQVKELRDKTQAGMMDAKKALVQADGDMDKAIDVLRERGIIKAAKKSGNIAAEGLAQIATDGNTAAIVEVNAETDFVASNDKFQNFVNAVAAKIAAGKPADLEAALALDLDGETIDQAAKSLTAVIGEKISVRRFALATKEDDGVFGAYLHNGGQIAVLVTLKGGDEETAKDIAMHIAAINPQYLNRDEVPAADLEHEKAVVTAETLKEGKPEKIVPRIVEGRINKWLSEISLLDQEFVKDSDKTVGEYAASKGATVTGFERFAVGEGIEKKSNDFASEVAEQMGN</sequence>
<dbReference type="HAMAP" id="MF_00050">
    <property type="entry name" value="EF_Ts"/>
    <property type="match status" value="1"/>
</dbReference>
<dbReference type="GO" id="GO:0005737">
    <property type="term" value="C:cytoplasm"/>
    <property type="evidence" value="ECO:0007669"/>
    <property type="project" value="UniProtKB-SubCell"/>
</dbReference>
<dbReference type="Pfam" id="PF00889">
    <property type="entry name" value="EF_TS"/>
    <property type="match status" value="1"/>
</dbReference>
<evidence type="ECO:0000259" key="9">
    <source>
        <dbReference type="Pfam" id="PF00889"/>
    </source>
</evidence>
<dbReference type="EMBL" id="AYYO01000014">
    <property type="protein sequence ID" value="KRM55694.1"/>
    <property type="molecule type" value="Genomic_DNA"/>
</dbReference>
<dbReference type="Gene3D" id="1.10.286.20">
    <property type="match status" value="1"/>
</dbReference>
<dbReference type="NCBIfam" id="TIGR00116">
    <property type="entry name" value="tsf"/>
    <property type="match status" value="1"/>
</dbReference>
<dbReference type="InterPro" id="IPR036402">
    <property type="entry name" value="EF-Ts_dimer_sf"/>
</dbReference>
<evidence type="ECO:0000256" key="8">
    <source>
        <dbReference type="RuleBase" id="RU000643"/>
    </source>
</evidence>
<accession>A0A0R1ZL31</accession>
<proteinExistence type="inferred from homology"/>
<comment type="caution">
    <text evidence="10">The sequence shown here is derived from an EMBL/GenBank/DDBJ whole genome shotgun (WGS) entry which is preliminary data.</text>
</comment>
<protein>
    <recommendedName>
        <fullName evidence="2 6">Elongation factor Ts</fullName>
        <shortName evidence="6">EF-Ts</shortName>
    </recommendedName>
</protein>
<dbReference type="Gene3D" id="1.10.8.10">
    <property type="entry name" value="DNA helicase RuvA subunit, C-terminal domain"/>
    <property type="match status" value="1"/>
</dbReference>
<dbReference type="InterPro" id="IPR014039">
    <property type="entry name" value="Transl_elong_EFTs/EF1B_dimer"/>
</dbReference>
<dbReference type="InterPro" id="IPR001816">
    <property type="entry name" value="Transl_elong_EFTs/EF1B"/>
</dbReference>
<dbReference type="SUPFAM" id="SSF54713">
    <property type="entry name" value="Elongation factor Ts (EF-Ts), dimerisation domain"/>
    <property type="match status" value="2"/>
</dbReference>
<comment type="subcellular location">
    <subcellularLocation>
        <location evidence="6 8">Cytoplasm</location>
    </subcellularLocation>
</comment>
<reference evidence="10 11" key="1">
    <citation type="journal article" date="2015" name="Genome Announc.">
        <title>Expanding the biotechnology potential of lactobacilli through comparative genomics of 213 strains and associated genera.</title>
        <authorList>
            <person name="Sun Z."/>
            <person name="Harris H.M."/>
            <person name="McCann A."/>
            <person name="Guo C."/>
            <person name="Argimon S."/>
            <person name="Zhang W."/>
            <person name="Yang X."/>
            <person name="Jeffery I.B."/>
            <person name="Cooney J.C."/>
            <person name="Kagawa T.F."/>
            <person name="Liu W."/>
            <person name="Song Y."/>
            <person name="Salvetti E."/>
            <person name="Wrobel A."/>
            <person name="Rasinkangas P."/>
            <person name="Parkhill J."/>
            <person name="Rea M.C."/>
            <person name="O'Sullivan O."/>
            <person name="Ritari J."/>
            <person name="Douillard F.P."/>
            <person name="Paul Ross R."/>
            <person name="Yang R."/>
            <person name="Briner A.E."/>
            <person name="Felis G.E."/>
            <person name="de Vos W.M."/>
            <person name="Barrangou R."/>
            <person name="Klaenhammer T.R."/>
            <person name="Caufield P.W."/>
            <person name="Cui Y."/>
            <person name="Zhang H."/>
            <person name="O'Toole P.W."/>
        </authorList>
    </citation>
    <scope>NUCLEOTIDE SEQUENCE [LARGE SCALE GENOMIC DNA]</scope>
    <source>
        <strain evidence="10 11">DSM 20505</strain>
    </source>
</reference>
<dbReference type="InterPro" id="IPR018101">
    <property type="entry name" value="Transl_elong_Ts_CS"/>
</dbReference>
<gene>
    <name evidence="6" type="primary">tsf</name>
    <name evidence="10" type="ORF">FC18_GL001067</name>
</gene>
<dbReference type="CDD" id="cd14275">
    <property type="entry name" value="UBA_EF-Ts"/>
    <property type="match status" value="1"/>
</dbReference>
<evidence type="ECO:0000256" key="4">
    <source>
        <dbReference type="ARBA" id="ARBA00022917"/>
    </source>
</evidence>